<gene>
    <name evidence="2" type="ORF">ACFS6J_23785</name>
</gene>
<dbReference type="Pfam" id="PF13455">
    <property type="entry name" value="MUG113"/>
    <property type="match status" value="1"/>
</dbReference>
<proteinExistence type="predicted"/>
<dbReference type="Proteomes" id="UP001597560">
    <property type="component" value="Unassembled WGS sequence"/>
</dbReference>
<dbReference type="SMART" id="SM00974">
    <property type="entry name" value="T5orf172"/>
    <property type="match status" value="1"/>
</dbReference>
<name>A0ABW6B5N1_9SPHI</name>
<feature type="domain" description="Bacteriophage T5 Orf172 DNA-binding" evidence="1">
    <location>
        <begin position="287"/>
        <end position="381"/>
    </location>
</feature>
<accession>A0ABW6B5N1</accession>
<evidence type="ECO:0000259" key="1">
    <source>
        <dbReference type="SMART" id="SM00974"/>
    </source>
</evidence>
<dbReference type="InterPro" id="IPR018306">
    <property type="entry name" value="Phage_T5_Orf172_DNA-bd"/>
</dbReference>
<dbReference type="EMBL" id="JBHUPA010000029">
    <property type="protein sequence ID" value="MFD2964842.1"/>
    <property type="molecule type" value="Genomic_DNA"/>
</dbReference>
<protein>
    <submittedName>
        <fullName evidence="2">GIY-YIG nuclease family protein</fullName>
    </submittedName>
</protein>
<evidence type="ECO:0000313" key="3">
    <source>
        <dbReference type="Proteomes" id="UP001597560"/>
    </source>
</evidence>
<evidence type="ECO:0000313" key="2">
    <source>
        <dbReference type="EMBL" id="MFD2964842.1"/>
    </source>
</evidence>
<dbReference type="RefSeq" id="WP_377613130.1">
    <property type="nucleotide sequence ID" value="NZ_JBHUPA010000029.1"/>
</dbReference>
<sequence>MAKTLDDIFDDDDFGLLNAKEPHHNYMRTDEDRLIDAFEELNVFFEKYNREPAKTSMSEYALFARLKELRSNAAKKNVLKPFDRFNLLGKEESVKIESIEDILANDNMGLLETEGDTSIFDFVHAPKSGSRADAEYIAQRKALPDKEFERYDLMFKKVHKELKEGKRRLLPFSDAERNLKEGNFYLVDGILAYLEVSDAEKILKENKSGDRVRLEGRTVTIFENGTISNMLFRSLGKAIHKNGKMITETDENLQKQLINNANLAQEESLQSGWIYVLRSKSNNPNVSDLKNLYKVGFSKLPVRERIKNANKEATYLFADVEIVASYNCYGVEVQALENLLHRFFGGVCLNIDIYDQSGNRFVPREWFCVPVNIINEAIQLVKNNTIFNFKYDESQEKIVLK</sequence>
<organism evidence="2 3">
    <name type="scientific">Olivibacter jilunii</name>
    <dbReference type="NCBI Taxonomy" id="985016"/>
    <lineage>
        <taxon>Bacteria</taxon>
        <taxon>Pseudomonadati</taxon>
        <taxon>Bacteroidota</taxon>
        <taxon>Sphingobacteriia</taxon>
        <taxon>Sphingobacteriales</taxon>
        <taxon>Sphingobacteriaceae</taxon>
        <taxon>Olivibacter</taxon>
    </lineage>
</organism>
<reference evidence="3" key="1">
    <citation type="journal article" date="2019" name="Int. J. Syst. Evol. Microbiol.">
        <title>The Global Catalogue of Microorganisms (GCM) 10K type strain sequencing project: providing services to taxonomists for standard genome sequencing and annotation.</title>
        <authorList>
            <consortium name="The Broad Institute Genomics Platform"/>
            <consortium name="The Broad Institute Genome Sequencing Center for Infectious Disease"/>
            <person name="Wu L."/>
            <person name="Ma J."/>
        </authorList>
    </citation>
    <scope>NUCLEOTIDE SEQUENCE [LARGE SCALE GENOMIC DNA]</scope>
    <source>
        <strain evidence="3">KCTC 23098</strain>
    </source>
</reference>
<keyword evidence="3" id="KW-1185">Reference proteome</keyword>
<comment type="caution">
    <text evidence="2">The sequence shown here is derived from an EMBL/GenBank/DDBJ whole genome shotgun (WGS) entry which is preliminary data.</text>
</comment>